<comment type="caution">
    <text evidence="7">The sequence shown here is derived from an EMBL/GenBank/DDBJ whole genome shotgun (WGS) entry which is preliminary data.</text>
</comment>
<keyword evidence="8" id="KW-1185">Reference proteome</keyword>
<evidence type="ECO:0000256" key="6">
    <source>
        <dbReference type="RuleBase" id="RU367044"/>
    </source>
</evidence>
<sequence length="146" mass="17065">MFIKITVIYLVQIFLLFTIIFRGADGCFILSKVHVTFNSHLPANNHKPLVVHCWSSEDNLGSHILMSGQSWGFSFCQKPFKTKFICELHWNGFYINHLVAFNTMWFKDMCDKECMWKVTEQGATLQHGKFHFWDNYPPMSNSIPPI</sequence>
<evidence type="ECO:0000256" key="5">
    <source>
        <dbReference type="ARBA" id="ARBA00022729"/>
    </source>
</evidence>
<evidence type="ECO:0000256" key="1">
    <source>
        <dbReference type="ARBA" id="ARBA00004613"/>
    </source>
</evidence>
<dbReference type="InterPro" id="IPR010264">
    <property type="entry name" value="Self-incomp_S1"/>
</dbReference>
<name>A0ABD3EMT6_9LAMI</name>
<gene>
    <name evidence="7" type="ORF">CASFOL_000843</name>
</gene>
<protein>
    <recommendedName>
        <fullName evidence="6">S-protein homolog</fullName>
    </recommendedName>
</protein>
<keyword evidence="3 6" id="KW-0713">Self-incompatibility</keyword>
<dbReference type="Proteomes" id="UP001632038">
    <property type="component" value="Unassembled WGS sequence"/>
</dbReference>
<proteinExistence type="inferred from homology"/>
<keyword evidence="4 6" id="KW-0964">Secreted</keyword>
<dbReference type="GO" id="GO:0005576">
    <property type="term" value="C:extracellular region"/>
    <property type="evidence" value="ECO:0007669"/>
    <property type="project" value="UniProtKB-SubCell"/>
</dbReference>
<comment type="subcellular location">
    <subcellularLocation>
        <location evidence="1 6">Secreted</location>
    </subcellularLocation>
</comment>
<dbReference type="EMBL" id="JAVIJP010000002">
    <property type="protein sequence ID" value="KAL3655057.1"/>
    <property type="molecule type" value="Genomic_DNA"/>
</dbReference>
<evidence type="ECO:0000313" key="7">
    <source>
        <dbReference type="EMBL" id="KAL3655057.1"/>
    </source>
</evidence>
<evidence type="ECO:0000256" key="3">
    <source>
        <dbReference type="ARBA" id="ARBA00022471"/>
    </source>
</evidence>
<dbReference type="AlphaFoldDB" id="A0ABD3EMT6"/>
<evidence type="ECO:0000313" key="8">
    <source>
        <dbReference type="Proteomes" id="UP001632038"/>
    </source>
</evidence>
<keyword evidence="5" id="KW-0732">Signal</keyword>
<organism evidence="7 8">
    <name type="scientific">Castilleja foliolosa</name>
    <dbReference type="NCBI Taxonomy" id="1961234"/>
    <lineage>
        <taxon>Eukaryota</taxon>
        <taxon>Viridiplantae</taxon>
        <taxon>Streptophyta</taxon>
        <taxon>Embryophyta</taxon>
        <taxon>Tracheophyta</taxon>
        <taxon>Spermatophyta</taxon>
        <taxon>Magnoliopsida</taxon>
        <taxon>eudicotyledons</taxon>
        <taxon>Gunneridae</taxon>
        <taxon>Pentapetalae</taxon>
        <taxon>asterids</taxon>
        <taxon>lamiids</taxon>
        <taxon>Lamiales</taxon>
        <taxon>Orobanchaceae</taxon>
        <taxon>Pedicularideae</taxon>
        <taxon>Castillejinae</taxon>
        <taxon>Castilleja</taxon>
    </lineage>
</organism>
<accession>A0ABD3EMT6</accession>
<dbReference type="Pfam" id="PF05938">
    <property type="entry name" value="Self-incomp_S1"/>
    <property type="match status" value="1"/>
</dbReference>
<reference evidence="8" key="1">
    <citation type="journal article" date="2024" name="IScience">
        <title>Strigolactones Initiate the Formation of Haustorium-like Structures in Castilleja.</title>
        <authorList>
            <person name="Buerger M."/>
            <person name="Peterson D."/>
            <person name="Chory J."/>
        </authorList>
    </citation>
    <scope>NUCLEOTIDE SEQUENCE [LARGE SCALE GENOMIC DNA]</scope>
</reference>
<dbReference type="PANTHER" id="PTHR31232:SF155">
    <property type="entry name" value="PLANT SELF-INCOMPATIBILITY PROTEIN S1 FAMILY"/>
    <property type="match status" value="1"/>
</dbReference>
<comment type="similarity">
    <text evidence="2 6">Belongs to the plant self-incompatibility (S1) protein family.</text>
</comment>
<evidence type="ECO:0000256" key="2">
    <source>
        <dbReference type="ARBA" id="ARBA00005581"/>
    </source>
</evidence>
<evidence type="ECO:0000256" key="4">
    <source>
        <dbReference type="ARBA" id="ARBA00022525"/>
    </source>
</evidence>
<dbReference type="GO" id="GO:0060320">
    <property type="term" value="P:rejection of self pollen"/>
    <property type="evidence" value="ECO:0007669"/>
    <property type="project" value="UniProtKB-KW"/>
</dbReference>
<dbReference type="PANTHER" id="PTHR31232">
    <property type="match status" value="1"/>
</dbReference>